<accession>A9DSN6</accession>
<feature type="transmembrane region" description="Helical" evidence="1">
    <location>
        <begin position="176"/>
        <end position="192"/>
    </location>
</feature>
<name>A9DSN6_9FLAO</name>
<feature type="transmembrane region" description="Helical" evidence="1">
    <location>
        <begin position="204"/>
        <end position="230"/>
    </location>
</feature>
<feature type="transmembrane region" description="Helical" evidence="1">
    <location>
        <begin position="357"/>
        <end position="382"/>
    </location>
</feature>
<proteinExistence type="predicted"/>
<protein>
    <submittedName>
        <fullName evidence="2">Uncharacterized protein</fullName>
    </submittedName>
</protein>
<organism evidence="2 3">
    <name type="scientific">Kordia algicida OT-1</name>
    <dbReference type="NCBI Taxonomy" id="391587"/>
    <lineage>
        <taxon>Bacteria</taxon>
        <taxon>Pseudomonadati</taxon>
        <taxon>Bacteroidota</taxon>
        <taxon>Flavobacteriia</taxon>
        <taxon>Flavobacteriales</taxon>
        <taxon>Flavobacteriaceae</taxon>
        <taxon>Kordia</taxon>
    </lineage>
</organism>
<evidence type="ECO:0000313" key="3">
    <source>
        <dbReference type="Proteomes" id="UP000002945"/>
    </source>
</evidence>
<feature type="transmembrane region" description="Helical" evidence="1">
    <location>
        <begin position="325"/>
        <end position="345"/>
    </location>
</feature>
<keyword evidence="1" id="KW-0812">Transmembrane</keyword>
<dbReference type="eggNOG" id="ENOG5033089">
    <property type="taxonomic scope" value="Bacteria"/>
</dbReference>
<feature type="transmembrane region" description="Helical" evidence="1">
    <location>
        <begin position="100"/>
        <end position="120"/>
    </location>
</feature>
<dbReference type="Proteomes" id="UP000002945">
    <property type="component" value="Unassembled WGS sequence"/>
</dbReference>
<comment type="caution">
    <text evidence="2">The sequence shown here is derived from an EMBL/GenBank/DDBJ whole genome shotgun (WGS) entry which is preliminary data.</text>
</comment>
<keyword evidence="1" id="KW-1133">Transmembrane helix</keyword>
<feature type="transmembrane region" description="Helical" evidence="1">
    <location>
        <begin position="67"/>
        <end position="84"/>
    </location>
</feature>
<keyword evidence="1" id="KW-0472">Membrane</keyword>
<evidence type="ECO:0000256" key="1">
    <source>
        <dbReference type="SAM" id="Phobius"/>
    </source>
</evidence>
<dbReference type="RefSeq" id="WP_007096013.1">
    <property type="nucleotide sequence ID" value="NZ_CP142125.1"/>
</dbReference>
<sequence length="395" mass="46556">MNFIKKNIDTIVIVFLMGFLISDFVTSLVFKLAPKSFYRYSGMLKLLFEAIMVGMIIVHFKKPFRTFWFIVAFTISFIISQFLLQESGYDFMTQLSSGNIYFFNRYMYVLIFILFVKTVPLQKETYEKIYRYFEYFLYINTIALLVGYIFHVEVFRSYEYTTRFGVSGFFSKPGEASYMYMIAIIVNYYLWISKNTKTYLFKLLFFIACSLCLGQKKMMLFLLLLSIIHLVHYNRFKKIFRILLPLGFIVFLFFKDAIIRALLSRSPFWTMIYEESGLVSTIFSYRDQLLLKAIDYIDENWSFLNYIFGGLDFDKYKVEFEFIDLYIFLGFAGIVYYLYVVSSYLNGGNFLKRNLIIIAFITSLISGGLILNVTAAILLYVVAKYIMLPKNGAQV</sequence>
<dbReference type="STRING" id="391587.KAOT1_17393"/>
<evidence type="ECO:0000313" key="2">
    <source>
        <dbReference type="EMBL" id="EDP96960.1"/>
    </source>
</evidence>
<feature type="transmembrane region" description="Helical" evidence="1">
    <location>
        <begin position="42"/>
        <end position="60"/>
    </location>
</feature>
<dbReference type="HOGENOM" id="CLU_697887_0_0_10"/>
<dbReference type="AlphaFoldDB" id="A9DSN6"/>
<feature type="transmembrane region" description="Helical" evidence="1">
    <location>
        <begin position="12"/>
        <end position="30"/>
    </location>
</feature>
<feature type="transmembrane region" description="Helical" evidence="1">
    <location>
        <begin position="132"/>
        <end position="150"/>
    </location>
</feature>
<gene>
    <name evidence="2" type="ORF">KAOT1_17393</name>
</gene>
<dbReference type="OrthoDB" id="1448588at2"/>
<dbReference type="EMBL" id="ABIB01000003">
    <property type="protein sequence ID" value="EDP96960.1"/>
    <property type="molecule type" value="Genomic_DNA"/>
</dbReference>
<feature type="transmembrane region" description="Helical" evidence="1">
    <location>
        <begin position="242"/>
        <end position="263"/>
    </location>
</feature>
<reference evidence="2 3" key="1">
    <citation type="journal article" date="2011" name="J. Bacteriol.">
        <title>Genome sequence of the algicidal bacterium Kordia algicida OT-1.</title>
        <authorList>
            <person name="Lee H.S."/>
            <person name="Kang S.G."/>
            <person name="Kwon K.K."/>
            <person name="Lee J.H."/>
            <person name="Kim S.J."/>
        </authorList>
    </citation>
    <scope>NUCLEOTIDE SEQUENCE [LARGE SCALE GENOMIC DNA]</scope>
    <source>
        <strain evidence="2 3">OT-1</strain>
    </source>
</reference>
<keyword evidence="3" id="KW-1185">Reference proteome</keyword>